<gene>
    <name evidence="1" type="ORF">PHYPA_025803</name>
</gene>
<dbReference type="EnsemblPlants" id="Pp3c21_6520V3.1">
    <property type="protein sequence ID" value="Pp3c21_6520V3.1"/>
    <property type="gene ID" value="Pp3c21_6520"/>
</dbReference>
<proteinExistence type="predicted"/>
<name>A0A2K1IQX5_PHYPA</name>
<evidence type="ECO:0000313" key="2">
    <source>
        <dbReference type="EnsemblPlants" id="Pp3c21_6520V3.1"/>
    </source>
</evidence>
<reference evidence="1 3" key="2">
    <citation type="journal article" date="2018" name="Plant J.">
        <title>The Physcomitrella patens chromosome-scale assembly reveals moss genome structure and evolution.</title>
        <authorList>
            <person name="Lang D."/>
            <person name="Ullrich K.K."/>
            <person name="Murat F."/>
            <person name="Fuchs J."/>
            <person name="Jenkins J."/>
            <person name="Haas F.B."/>
            <person name="Piednoel M."/>
            <person name="Gundlach H."/>
            <person name="Van Bel M."/>
            <person name="Meyberg R."/>
            <person name="Vives C."/>
            <person name="Morata J."/>
            <person name="Symeonidi A."/>
            <person name="Hiss M."/>
            <person name="Muchero W."/>
            <person name="Kamisugi Y."/>
            <person name="Saleh O."/>
            <person name="Blanc G."/>
            <person name="Decker E.L."/>
            <person name="van Gessel N."/>
            <person name="Grimwood J."/>
            <person name="Hayes R.D."/>
            <person name="Graham S.W."/>
            <person name="Gunter L.E."/>
            <person name="McDaniel S.F."/>
            <person name="Hoernstein S.N.W."/>
            <person name="Larsson A."/>
            <person name="Li F.W."/>
            <person name="Perroud P.F."/>
            <person name="Phillips J."/>
            <person name="Ranjan P."/>
            <person name="Rokshar D.S."/>
            <person name="Rothfels C.J."/>
            <person name="Schneider L."/>
            <person name="Shu S."/>
            <person name="Stevenson D.W."/>
            <person name="Thummler F."/>
            <person name="Tillich M."/>
            <person name="Villarreal Aguilar J.C."/>
            <person name="Widiez T."/>
            <person name="Wong G.K."/>
            <person name="Wymore A."/>
            <person name="Zhang Y."/>
            <person name="Zimmer A.D."/>
            <person name="Quatrano R.S."/>
            <person name="Mayer K.F.X."/>
            <person name="Goodstein D."/>
            <person name="Casacuberta J.M."/>
            <person name="Vandepoele K."/>
            <person name="Reski R."/>
            <person name="Cuming A.C."/>
            <person name="Tuskan G.A."/>
            <person name="Maumus F."/>
            <person name="Salse J."/>
            <person name="Schmutz J."/>
            <person name="Rensing S.A."/>
        </authorList>
    </citation>
    <scope>NUCLEOTIDE SEQUENCE [LARGE SCALE GENOMIC DNA]</scope>
    <source>
        <strain evidence="2 3">cv. Gransden 2004</strain>
    </source>
</reference>
<organism evidence="1">
    <name type="scientific">Physcomitrium patens</name>
    <name type="common">Spreading-leaved earth moss</name>
    <name type="synonym">Physcomitrella patens</name>
    <dbReference type="NCBI Taxonomy" id="3218"/>
    <lineage>
        <taxon>Eukaryota</taxon>
        <taxon>Viridiplantae</taxon>
        <taxon>Streptophyta</taxon>
        <taxon>Embryophyta</taxon>
        <taxon>Bryophyta</taxon>
        <taxon>Bryophytina</taxon>
        <taxon>Bryopsida</taxon>
        <taxon>Funariidae</taxon>
        <taxon>Funariales</taxon>
        <taxon>Funariaceae</taxon>
        <taxon>Physcomitrium</taxon>
    </lineage>
</organism>
<keyword evidence="3" id="KW-1185">Reference proteome</keyword>
<sequence length="26" mass="3056">MDNGIHDQMEDLMDGWIYFLISLKNG</sequence>
<reference evidence="2" key="3">
    <citation type="submission" date="2020-12" db="UniProtKB">
        <authorList>
            <consortium name="EnsemblPlants"/>
        </authorList>
    </citation>
    <scope>IDENTIFICATION</scope>
</reference>
<dbReference type="Gramene" id="Pp3c21_6520V3.1">
    <property type="protein sequence ID" value="Pp3c21_6520V3.1"/>
    <property type="gene ID" value="Pp3c21_6520"/>
</dbReference>
<protein>
    <submittedName>
        <fullName evidence="1 2">Uncharacterized protein</fullName>
    </submittedName>
</protein>
<dbReference type="Proteomes" id="UP000006727">
    <property type="component" value="Chromosome 21"/>
</dbReference>
<dbReference type="InParanoid" id="A0A2K1IQX5"/>
<accession>A0A2K1IQX5</accession>
<evidence type="ECO:0000313" key="1">
    <source>
        <dbReference type="EMBL" id="PNR31681.1"/>
    </source>
</evidence>
<evidence type="ECO:0000313" key="3">
    <source>
        <dbReference type="Proteomes" id="UP000006727"/>
    </source>
</evidence>
<dbReference type="AlphaFoldDB" id="A0A2K1IQX5"/>
<dbReference type="EMBL" id="ABEU02000021">
    <property type="protein sequence ID" value="PNR31681.1"/>
    <property type="molecule type" value="Genomic_DNA"/>
</dbReference>
<reference evidence="1 3" key="1">
    <citation type="journal article" date="2008" name="Science">
        <title>The Physcomitrella genome reveals evolutionary insights into the conquest of land by plants.</title>
        <authorList>
            <person name="Rensing S."/>
            <person name="Lang D."/>
            <person name="Zimmer A."/>
            <person name="Terry A."/>
            <person name="Salamov A."/>
            <person name="Shapiro H."/>
            <person name="Nishiyama T."/>
            <person name="Perroud P.-F."/>
            <person name="Lindquist E."/>
            <person name="Kamisugi Y."/>
            <person name="Tanahashi T."/>
            <person name="Sakakibara K."/>
            <person name="Fujita T."/>
            <person name="Oishi K."/>
            <person name="Shin-I T."/>
            <person name="Kuroki Y."/>
            <person name="Toyoda A."/>
            <person name="Suzuki Y."/>
            <person name="Hashimoto A."/>
            <person name="Yamaguchi K."/>
            <person name="Sugano A."/>
            <person name="Kohara Y."/>
            <person name="Fujiyama A."/>
            <person name="Anterola A."/>
            <person name="Aoki S."/>
            <person name="Ashton N."/>
            <person name="Barbazuk W.B."/>
            <person name="Barker E."/>
            <person name="Bennetzen J."/>
            <person name="Bezanilla M."/>
            <person name="Blankenship R."/>
            <person name="Cho S.H."/>
            <person name="Dutcher S."/>
            <person name="Estelle M."/>
            <person name="Fawcett J.A."/>
            <person name="Gundlach H."/>
            <person name="Hanada K."/>
            <person name="Heyl A."/>
            <person name="Hicks K.A."/>
            <person name="Hugh J."/>
            <person name="Lohr M."/>
            <person name="Mayer K."/>
            <person name="Melkozernov A."/>
            <person name="Murata T."/>
            <person name="Nelson D."/>
            <person name="Pils B."/>
            <person name="Prigge M."/>
            <person name="Reiss B."/>
            <person name="Renner T."/>
            <person name="Rombauts S."/>
            <person name="Rushton P."/>
            <person name="Sanderfoot A."/>
            <person name="Schween G."/>
            <person name="Shiu S.-H."/>
            <person name="Stueber K."/>
            <person name="Theodoulou F.L."/>
            <person name="Tu H."/>
            <person name="Van de Peer Y."/>
            <person name="Verrier P.J."/>
            <person name="Waters E."/>
            <person name="Wood A."/>
            <person name="Yang L."/>
            <person name="Cove D."/>
            <person name="Cuming A."/>
            <person name="Hasebe M."/>
            <person name="Lucas S."/>
            <person name="Mishler D.B."/>
            <person name="Reski R."/>
            <person name="Grigoriev I."/>
            <person name="Quatrano R.S."/>
            <person name="Boore J.L."/>
        </authorList>
    </citation>
    <scope>NUCLEOTIDE SEQUENCE [LARGE SCALE GENOMIC DNA]</scope>
    <source>
        <strain evidence="2 3">cv. Gransden 2004</strain>
    </source>
</reference>